<organism evidence="1 3">
    <name type="scientific">Didymodactylos carnosus</name>
    <dbReference type="NCBI Taxonomy" id="1234261"/>
    <lineage>
        <taxon>Eukaryota</taxon>
        <taxon>Metazoa</taxon>
        <taxon>Spiralia</taxon>
        <taxon>Gnathifera</taxon>
        <taxon>Rotifera</taxon>
        <taxon>Eurotatoria</taxon>
        <taxon>Bdelloidea</taxon>
        <taxon>Philodinida</taxon>
        <taxon>Philodinidae</taxon>
        <taxon>Didymodactylos</taxon>
    </lineage>
</organism>
<evidence type="ECO:0000313" key="1">
    <source>
        <dbReference type="EMBL" id="CAF1552296.1"/>
    </source>
</evidence>
<keyword evidence="3" id="KW-1185">Reference proteome</keyword>
<proteinExistence type="predicted"/>
<dbReference type="EMBL" id="CAJOBC010092971">
    <property type="protein sequence ID" value="CAF4413359.1"/>
    <property type="molecule type" value="Genomic_DNA"/>
</dbReference>
<gene>
    <name evidence="1" type="ORF">GPM918_LOCUS39274</name>
    <name evidence="2" type="ORF">SRO942_LOCUS40140</name>
</gene>
<protein>
    <submittedName>
        <fullName evidence="1">Uncharacterized protein</fullName>
    </submittedName>
</protein>
<dbReference type="Proteomes" id="UP000663829">
    <property type="component" value="Unassembled WGS sequence"/>
</dbReference>
<accession>A0A815X768</accession>
<comment type="caution">
    <text evidence="1">The sequence shown here is derived from an EMBL/GenBank/DDBJ whole genome shotgun (WGS) entry which is preliminary data.</text>
</comment>
<evidence type="ECO:0000313" key="2">
    <source>
        <dbReference type="EMBL" id="CAF4413359.1"/>
    </source>
</evidence>
<dbReference type="EMBL" id="CAJNOQ010027277">
    <property type="protein sequence ID" value="CAF1552296.1"/>
    <property type="molecule type" value="Genomic_DNA"/>
</dbReference>
<evidence type="ECO:0000313" key="3">
    <source>
        <dbReference type="Proteomes" id="UP000663829"/>
    </source>
</evidence>
<reference evidence="1" key="1">
    <citation type="submission" date="2021-02" db="EMBL/GenBank/DDBJ databases">
        <authorList>
            <person name="Nowell W R."/>
        </authorList>
    </citation>
    <scope>NUCLEOTIDE SEQUENCE</scope>
</reference>
<name>A0A815X768_9BILA</name>
<dbReference type="Proteomes" id="UP000681722">
    <property type="component" value="Unassembled WGS sequence"/>
</dbReference>
<dbReference type="AlphaFoldDB" id="A0A815X768"/>
<sequence length="197" mass="22705">MVSVSSYFDCIVNILSFDFCLLLENDSELHLITKQTERLSGECIDYFRVDPMVLADHWLINGGIYYWEGTKSIVKLKIEQMFCDLPFIFIGIRSKHCELSRPFSMTSKSFYGWAADCPADVCLNGMSEKGYGGFHGILEGDLIELGINSQEHKLELDIKCRTPNKHFEISIDLQYCPFPWQIHLNMYHGEDCVRVIL</sequence>